<organism evidence="7">
    <name type="scientific">Eremomyces bilateralis CBS 781.70</name>
    <dbReference type="NCBI Taxonomy" id="1392243"/>
    <lineage>
        <taxon>Eukaryota</taxon>
        <taxon>Fungi</taxon>
        <taxon>Dikarya</taxon>
        <taxon>Ascomycota</taxon>
        <taxon>Pezizomycotina</taxon>
        <taxon>Dothideomycetes</taxon>
        <taxon>Dothideomycetes incertae sedis</taxon>
        <taxon>Eremomycetales</taxon>
        <taxon>Eremomycetaceae</taxon>
        <taxon>Eremomyces</taxon>
    </lineage>
</organism>
<gene>
    <name evidence="7 9" type="ORF">P152DRAFT_434765</name>
</gene>
<evidence type="ECO:0000256" key="1">
    <source>
        <dbReference type="ARBA" id="ARBA00011079"/>
    </source>
</evidence>
<dbReference type="FunFam" id="3.40.50.1820:FF:000636">
    <property type="entry name" value="Serine peptidase, family S28, putative"/>
    <property type="match status" value="1"/>
</dbReference>
<accession>A0A6G1G652</accession>
<evidence type="ECO:0000256" key="6">
    <source>
        <dbReference type="SAM" id="MobiDB-lite"/>
    </source>
</evidence>
<dbReference type="SUPFAM" id="SSF53474">
    <property type="entry name" value="alpha/beta-Hydrolases"/>
    <property type="match status" value="1"/>
</dbReference>
<dbReference type="GO" id="GO:0070008">
    <property type="term" value="F:serine-type exopeptidase activity"/>
    <property type="evidence" value="ECO:0007669"/>
    <property type="project" value="InterPro"/>
</dbReference>
<dbReference type="InterPro" id="IPR029058">
    <property type="entry name" value="AB_hydrolase_fold"/>
</dbReference>
<keyword evidence="2" id="KW-0645">Protease</keyword>
<protein>
    <submittedName>
        <fullName evidence="7 9">Peptidase S28</fullName>
    </submittedName>
</protein>
<dbReference type="EMBL" id="ML975155">
    <property type="protein sequence ID" value="KAF1813543.1"/>
    <property type="molecule type" value="Genomic_DNA"/>
</dbReference>
<dbReference type="OrthoDB" id="1735038at2759"/>
<evidence type="ECO:0000313" key="7">
    <source>
        <dbReference type="EMBL" id="KAF1813543.1"/>
    </source>
</evidence>
<reference evidence="9" key="3">
    <citation type="submission" date="2025-04" db="UniProtKB">
        <authorList>
            <consortium name="RefSeq"/>
        </authorList>
    </citation>
    <scope>IDENTIFICATION</scope>
    <source>
        <strain evidence="9">CBS 781.70</strain>
    </source>
</reference>
<evidence type="ECO:0000313" key="9">
    <source>
        <dbReference type="RefSeq" id="XP_033535174.1"/>
    </source>
</evidence>
<dbReference type="AlphaFoldDB" id="A0A6G1G652"/>
<proteinExistence type="inferred from homology"/>
<reference evidence="9" key="2">
    <citation type="submission" date="2020-04" db="EMBL/GenBank/DDBJ databases">
        <authorList>
            <consortium name="NCBI Genome Project"/>
        </authorList>
    </citation>
    <scope>NUCLEOTIDE SEQUENCE</scope>
    <source>
        <strain evidence="9">CBS 781.70</strain>
    </source>
</reference>
<dbReference type="GeneID" id="54418068"/>
<name>A0A6G1G652_9PEZI</name>
<keyword evidence="3" id="KW-0732">Signal</keyword>
<dbReference type="PANTHER" id="PTHR11010:SF109">
    <property type="entry name" value="PEPTIDASE, FAMILY S28, PUTATIVE (AFU_ORTHOLOGUE AFUA_4G03790)-RELATED"/>
    <property type="match status" value="1"/>
</dbReference>
<dbReference type="InterPro" id="IPR008758">
    <property type="entry name" value="Peptidase_S28"/>
</dbReference>
<dbReference type="Proteomes" id="UP000504638">
    <property type="component" value="Unplaced"/>
</dbReference>
<comment type="similarity">
    <text evidence="1">Belongs to the peptidase S28 family.</text>
</comment>
<keyword evidence="8" id="KW-1185">Reference proteome</keyword>
<keyword evidence="5" id="KW-0325">Glycoprotein</keyword>
<evidence type="ECO:0000313" key="8">
    <source>
        <dbReference type="Proteomes" id="UP000504638"/>
    </source>
</evidence>
<evidence type="ECO:0000256" key="2">
    <source>
        <dbReference type="ARBA" id="ARBA00022670"/>
    </source>
</evidence>
<dbReference type="RefSeq" id="XP_033535174.1">
    <property type="nucleotide sequence ID" value="XM_033677498.1"/>
</dbReference>
<dbReference type="Gene3D" id="3.40.50.1820">
    <property type="entry name" value="alpha/beta hydrolase"/>
    <property type="match status" value="2"/>
</dbReference>
<dbReference type="Pfam" id="PF05577">
    <property type="entry name" value="Peptidase_S28"/>
    <property type="match status" value="1"/>
</dbReference>
<dbReference type="GO" id="GO:0008239">
    <property type="term" value="F:dipeptidyl-peptidase activity"/>
    <property type="evidence" value="ECO:0007669"/>
    <property type="project" value="TreeGrafter"/>
</dbReference>
<evidence type="ECO:0000256" key="3">
    <source>
        <dbReference type="ARBA" id="ARBA00022729"/>
    </source>
</evidence>
<evidence type="ECO:0000256" key="5">
    <source>
        <dbReference type="ARBA" id="ARBA00023180"/>
    </source>
</evidence>
<evidence type="ECO:0000256" key="4">
    <source>
        <dbReference type="ARBA" id="ARBA00022801"/>
    </source>
</evidence>
<sequence length="572" mass="64122">MGLNSIGNPIHQPNPDVGRRQSSTDSEEDIEEESVALTLDHFGNGTIQGKQTFRNRFWVAESGYKPGGPVFIYDNGESDAETGAMFRLTGSTSFFKQLVDEFGGIGIVWEHRYYGRSLPVKIGLDTPPEAFKYLTTEQALADVKEFASSFSRPNFPDVDLTPKGTPWIFLGGSYPGMRAVFMRKFYPETIFASYASSAPVQASVVMNYYFDTVARGMRKYGWGNCTEDIHAAIRYMDRIMVDPAKSSTLKEDFLGRRAANNTNAAFADALTSIFALWQSYGVEGGPYSLRSFCNWISTDPATNQTAPARGWAATKGPQFTVDRWSKWANFKDVVNINLYTECEGVRNSSETTPDCDLNLPFPEPNYISWVWQYCSEWGFLQYANYGPNQLVSSWNDLKHQQDICNRQFPEGYKNGLLPEWPNMERANRHFGGWSTRPSNVYWTDGEFDPWRTLSPLSGEWFSPGFNSTQAIPKCGESTGEGGPVFGMVLKNAQHCYDLRIPSVPDSDVSRGHFTNALREWLKCWRPTPMEGVSDGQNSTKSPPGRETLIHLPPFRNHSGLGVSILSPRRGGA</sequence>
<feature type="region of interest" description="Disordered" evidence="6">
    <location>
        <begin position="1"/>
        <end position="32"/>
    </location>
</feature>
<dbReference type="PANTHER" id="PTHR11010">
    <property type="entry name" value="PROTEASE S28 PRO-X CARBOXYPEPTIDASE-RELATED"/>
    <property type="match status" value="1"/>
</dbReference>
<keyword evidence="4" id="KW-0378">Hydrolase</keyword>
<dbReference type="GO" id="GO:0006508">
    <property type="term" value="P:proteolysis"/>
    <property type="evidence" value="ECO:0007669"/>
    <property type="project" value="UniProtKB-KW"/>
</dbReference>
<reference evidence="7 9" key="1">
    <citation type="submission" date="2020-01" db="EMBL/GenBank/DDBJ databases">
        <authorList>
            <consortium name="DOE Joint Genome Institute"/>
            <person name="Haridas S."/>
            <person name="Albert R."/>
            <person name="Binder M."/>
            <person name="Bloem J."/>
            <person name="Labutti K."/>
            <person name="Salamov A."/>
            <person name="Andreopoulos B."/>
            <person name="Baker S.E."/>
            <person name="Barry K."/>
            <person name="Bills G."/>
            <person name="Bluhm B.H."/>
            <person name="Cannon C."/>
            <person name="Castanera R."/>
            <person name="Culley D.E."/>
            <person name="Daum C."/>
            <person name="Ezra D."/>
            <person name="Gonzalez J.B."/>
            <person name="Henrissat B."/>
            <person name="Kuo A."/>
            <person name="Liang C."/>
            <person name="Lipzen A."/>
            <person name="Lutzoni F."/>
            <person name="Magnuson J."/>
            <person name="Mondo S."/>
            <person name="Nolan M."/>
            <person name="Ohm R."/>
            <person name="Pangilinan J."/>
            <person name="Park H.-J."/>
            <person name="Ramirez L."/>
            <person name="Alfaro M."/>
            <person name="Sun H."/>
            <person name="Tritt A."/>
            <person name="Yoshinaga Y."/>
            <person name="Zwiers L.-H."/>
            <person name="Turgeon B.G."/>
            <person name="Goodwin S.B."/>
            <person name="Spatafora J.W."/>
            <person name="Crous P.W."/>
            <person name="Grigoriev I.V."/>
        </authorList>
    </citation>
    <scope>NUCLEOTIDE SEQUENCE</scope>
    <source>
        <strain evidence="7 9">CBS 781.70</strain>
    </source>
</reference>